<protein>
    <submittedName>
        <fullName evidence="2">Nucleotide-binding domain-containing protein</fullName>
    </submittedName>
</protein>
<gene>
    <name evidence="2" type="ORF">DACRYDRAFT_55000</name>
</gene>
<reference evidence="2 3" key="1">
    <citation type="journal article" date="2012" name="Science">
        <title>The Paleozoic origin of enzymatic lignin decomposition reconstructed from 31 fungal genomes.</title>
        <authorList>
            <person name="Floudas D."/>
            <person name="Binder M."/>
            <person name="Riley R."/>
            <person name="Barry K."/>
            <person name="Blanchette R.A."/>
            <person name="Henrissat B."/>
            <person name="Martinez A.T."/>
            <person name="Otillar R."/>
            <person name="Spatafora J.W."/>
            <person name="Yadav J.S."/>
            <person name="Aerts A."/>
            <person name="Benoit I."/>
            <person name="Boyd A."/>
            <person name="Carlson A."/>
            <person name="Copeland A."/>
            <person name="Coutinho P.M."/>
            <person name="de Vries R.P."/>
            <person name="Ferreira P."/>
            <person name="Findley K."/>
            <person name="Foster B."/>
            <person name="Gaskell J."/>
            <person name="Glotzer D."/>
            <person name="Gorecki P."/>
            <person name="Heitman J."/>
            <person name="Hesse C."/>
            <person name="Hori C."/>
            <person name="Igarashi K."/>
            <person name="Jurgens J.A."/>
            <person name="Kallen N."/>
            <person name="Kersten P."/>
            <person name="Kohler A."/>
            <person name="Kuees U."/>
            <person name="Kumar T.K.A."/>
            <person name="Kuo A."/>
            <person name="LaButti K."/>
            <person name="Larrondo L.F."/>
            <person name="Lindquist E."/>
            <person name="Ling A."/>
            <person name="Lombard V."/>
            <person name="Lucas S."/>
            <person name="Lundell T."/>
            <person name="Martin R."/>
            <person name="McLaughlin D.J."/>
            <person name="Morgenstern I."/>
            <person name="Morin E."/>
            <person name="Murat C."/>
            <person name="Nagy L.G."/>
            <person name="Nolan M."/>
            <person name="Ohm R.A."/>
            <person name="Patyshakuliyeva A."/>
            <person name="Rokas A."/>
            <person name="Ruiz-Duenas F.J."/>
            <person name="Sabat G."/>
            <person name="Salamov A."/>
            <person name="Samejima M."/>
            <person name="Schmutz J."/>
            <person name="Slot J.C."/>
            <person name="St John F."/>
            <person name="Stenlid J."/>
            <person name="Sun H."/>
            <person name="Sun S."/>
            <person name="Syed K."/>
            <person name="Tsang A."/>
            <person name="Wiebenga A."/>
            <person name="Young D."/>
            <person name="Pisabarro A."/>
            <person name="Eastwood D.C."/>
            <person name="Martin F."/>
            <person name="Cullen D."/>
            <person name="Grigoriev I.V."/>
            <person name="Hibbett D.S."/>
        </authorList>
    </citation>
    <scope>NUCLEOTIDE SEQUENCE [LARGE SCALE GENOMIC DNA]</scope>
    <source>
        <strain evidence="2 3">DJM-731 SS1</strain>
    </source>
</reference>
<dbReference type="PANTHER" id="PTHR13847">
    <property type="entry name" value="SARCOSINE DEHYDROGENASE-RELATED"/>
    <property type="match status" value="1"/>
</dbReference>
<accession>M5FW78</accession>
<dbReference type="Gene3D" id="3.30.9.10">
    <property type="entry name" value="D-Amino Acid Oxidase, subunit A, domain 2"/>
    <property type="match status" value="1"/>
</dbReference>
<evidence type="ECO:0000313" key="3">
    <source>
        <dbReference type="Proteomes" id="UP000030653"/>
    </source>
</evidence>
<dbReference type="HOGENOM" id="CLU_022730_0_1_1"/>
<evidence type="ECO:0000313" key="2">
    <source>
        <dbReference type="EMBL" id="EJT99929.1"/>
    </source>
</evidence>
<sequence length="473" mass="52451">MACGLDPALSSPRSTGIDVFHQPASLPHSTPSFSFWTARARHSDLIGHAQPFSHEADCVIISSGMSRCLAAYFMLLAQPDLPHGIVMLEAREAINAATACNGGHCRPDCYRGYLPYKKIVGAFQASKVIREPRVLLNCLREYPGHQKRDGHIDCDFWRGRSFDAMMTDECKVAYRNSYDEFENHVVRVYFVDLMPYPQATRLLRVEAAASFPAGSFYPYKFTAHLLRRAMSMGLNLQIHTPATAVASVDGFWMIDTPRGSIRTRKVLHATNGYASAILPEFTGKIVPFYGVCSSVTPTKSYSGKKMLAHTMSLYQQRGVRDRTPTEGLNSDCVHKNRIPADGTIIVGGGEFVNRQAHINNCDDSKVMPAITEHLRNVMKDNFDGWGDEAHGEGLERVWAGISGYTGDGLSYIGAFPGKEGQFVCAGFHGHGMARIATCARGVAMLMLGRAWEETELPECFQITKERLERKVRL</sequence>
<feature type="domain" description="FAD dependent oxidoreductase" evidence="1">
    <location>
        <begin position="63"/>
        <end position="443"/>
    </location>
</feature>
<dbReference type="Gene3D" id="3.50.50.60">
    <property type="entry name" value="FAD/NAD(P)-binding domain"/>
    <property type="match status" value="1"/>
</dbReference>
<dbReference type="GeneID" id="63690361"/>
<dbReference type="EMBL" id="JH795868">
    <property type="protein sequence ID" value="EJT99929.1"/>
    <property type="molecule type" value="Genomic_DNA"/>
</dbReference>
<dbReference type="OMA" id="DCDFWRG"/>
<organism evidence="2 3">
    <name type="scientific">Dacryopinax primogenitus (strain DJM 731)</name>
    <name type="common">Brown rot fungus</name>
    <dbReference type="NCBI Taxonomy" id="1858805"/>
    <lineage>
        <taxon>Eukaryota</taxon>
        <taxon>Fungi</taxon>
        <taxon>Dikarya</taxon>
        <taxon>Basidiomycota</taxon>
        <taxon>Agaricomycotina</taxon>
        <taxon>Dacrymycetes</taxon>
        <taxon>Dacrymycetales</taxon>
        <taxon>Dacrymycetaceae</taxon>
        <taxon>Dacryopinax</taxon>
    </lineage>
</organism>
<keyword evidence="3" id="KW-1185">Reference proteome</keyword>
<dbReference type="OrthoDB" id="429143at2759"/>
<evidence type="ECO:0000259" key="1">
    <source>
        <dbReference type="Pfam" id="PF01266"/>
    </source>
</evidence>
<dbReference type="AlphaFoldDB" id="M5FW78"/>
<dbReference type="RefSeq" id="XP_040626827.1">
    <property type="nucleotide sequence ID" value="XM_040775299.1"/>
</dbReference>
<dbReference type="Proteomes" id="UP000030653">
    <property type="component" value="Unassembled WGS sequence"/>
</dbReference>
<dbReference type="GO" id="GO:0005737">
    <property type="term" value="C:cytoplasm"/>
    <property type="evidence" value="ECO:0007669"/>
    <property type="project" value="TreeGrafter"/>
</dbReference>
<dbReference type="SUPFAM" id="SSF51905">
    <property type="entry name" value="FAD/NAD(P)-binding domain"/>
    <property type="match status" value="1"/>
</dbReference>
<dbReference type="InterPro" id="IPR006076">
    <property type="entry name" value="FAD-dep_OxRdtase"/>
</dbReference>
<proteinExistence type="predicted"/>
<dbReference type="PANTHER" id="PTHR13847:SF260">
    <property type="entry name" value="FAD DEPENDENT OXIDOREDUCTASE DOMAIN-CONTAINING PROTEIN"/>
    <property type="match status" value="1"/>
</dbReference>
<dbReference type="InterPro" id="IPR036188">
    <property type="entry name" value="FAD/NAD-bd_sf"/>
</dbReference>
<dbReference type="STRING" id="1858805.M5FW78"/>
<name>M5FW78_DACPD</name>
<dbReference type="Pfam" id="PF01266">
    <property type="entry name" value="DAO"/>
    <property type="match status" value="1"/>
</dbReference>